<dbReference type="SMART" id="SM00473">
    <property type="entry name" value="PAN_AP"/>
    <property type="match status" value="1"/>
</dbReference>
<evidence type="ECO:0000256" key="8">
    <source>
        <dbReference type="ARBA" id="ARBA00047899"/>
    </source>
</evidence>
<proteinExistence type="predicted"/>
<comment type="subcellular location">
    <subcellularLocation>
        <location evidence="1">Membrane</location>
        <topology evidence="1">Single-pass type I membrane protein</topology>
    </subcellularLocation>
</comment>
<dbReference type="OrthoDB" id="619632at2759"/>
<dbReference type="EC" id="2.7.11.1" evidence="2"/>
<dbReference type="Proteomes" id="UP000324897">
    <property type="component" value="Chromosome 6"/>
</dbReference>
<feature type="domain" description="Apple" evidence="12">
    <location>
        <begin position="145"/>
        <end position="218"/>
    </location>
</feature>
<evidence type="ECO:0000259" key="12">
    <source>
        <dbReference type="PROSITE" id="PS50948"/>
    </source>
</evidence>
<keyword evidence="3 10" id="KW-0812">Transmembrane</keyword>
<evidence type="ECO:0000256" key="2">
    <source>
        <dbReference type="ARBA" id="ARBA00012513"/>
    </source>
</evidence>
<feature type="non-terminal residue" evidence="13">
    <location>
        <position position="1"/>
    </location>
</feature>
<comment type="catalytic activity">
    <reaction evidence="9">
        <text>L-seryl-[protein] + ATP = O-phospho-L-seryl-[protein] + ADP + H(+)</text>
        <dbReference type="Rhea" id="RHEA:17989"/>
        <dbReference type="Rhea" id="RHEA-COMP:9863"/>
        <dbReference type="Rhea" id="RHEA-COMP:11604"/>
        <dbReference type="ChEBI" id="CHEBI:15378"/>
        <dbReference type="ChEBI" id="CHEBI:29999"/>
        <dbReference type="ChEBI" id="CHEBI:30616"/>
        <dbReference type="ChEBI" id="CHEBI:83421"/>
        <dbReference type="ChEBI" id="CHEBI:456216"/>
        <dbReference type="EC" id="2.7.11.1"/>
    </reaction>
</comment>
<keyword evidence="5 10" id="KW-1133">Transmembrane helix</keyword>
<keyword evidence="4" id="KW-0732">Signal</keyword>
<evidence type="ECO:0000259" key="11">
    <source>
        <dbReference type="PROSITE" id="PS50927"/>
    </source>
</evidence>
<dbReference type="Pfam" id="PF00024">
    <property type="entry name" value="PAN_1"/>
    <property type="match status" value="1"/>
</dbReference>
<dbReference type="InterPro" id="IPR001480">
    <property type="entry name" value="Bulb-type_lectin_dom"/>
</dbReference>
<keyword evidence="6 10" id="KW-0472">Membrane</keyword>
<feature type="transmembrane region" description="Helical" evidence="10">
    <location>
        <begin position="271"/>
        <end position="294"/>
    </location>
</feature>
<dbReference type="GO" id="GO:0004674">
    <property type="term" value="F:protein serine/threonine kinase activity"/>
    <property type="evidence" value="ECO:0007669"/>
    <property type="project" value="UniProtKB-EC"/>
</dbReference>
<dbReference type="AlphaFoldDB" id="A0A5J9WST9"/>
<organism evidence="13 14">
    <name type="scientific">Eragrostis curvula</name>
    <name type="common">weeping love grass</name>
    <dbReference type="NCBI Taxonomy" id="38414"/>
    <lineage>
        <taxon>Eukaryota</taxon>
        <taxon>Viridiplantae</taxon>
        <taxon>Streptophyta</taxon>
        <taxon>Embryophyta</taxon>
        <taxon>Tracheophyta</taxon>
        <taxon>Spermatophyta</taxon>
        <taxon>Magnoliopsida</taxon>
        <taxon>Liliopsida</taxon>
        <taxon>Poales</taxon>
        <taxon>Poaceae</taxon>
        <taxon>PACMAD clade</taxon>
        <taxon>Chloridoideae</taxon>
        <taxon>Eragrostideae</taxon>
        <taxon>Eragrostidinae</taxon>
        <taxon>Eragrostis</taxon>
    </lineage>
</organism>
<dbReference type="PANTHER" id="PTHR47974">
    <property type="entry name" value="OS07G0415500 PROTEIN"/>
    <property type="match status" value="1"/>
</dbReference>
<gene>
    <name evidence="13" type="ORF">EJB05_02602</name>
</gene>
<feature type="domain" description="Bulb-type lectin" evidence="11">
    <location>
        <begin position="5"/>
        <end position="140"/>
    </location>
</feature>
<keyword evidence="7" id="KW-0675">Receptor</keyword>
<reference evidence="13 14" key="1">
    <citation type="journal article" date="2019" name="Sci. Rep.">
        <title>A high-quality genome of Eragrostis curvula grass provides insights into Poaceae evolution and supports new strategies to enhance forage quality.</title>
        <authorList>
            <person name="Carballo J."/>
            <person name="Santos B.A.C.M."/>
            <person name="Zappacosta D."/>
            <person name="Garbus I."/>
            <person name="Selva J.P."/>
            <person name="Gallo C.A."/>
            <person name="Diaz A."/>
            <person name="Albertini E."/>
            <person name="Caccamo M."/>
            <person name="Echenique V."/>
        </authorList>
    </citation>
    <scope>NUCLEOTIDE SEQUENCE [LARGE SCALE GENOMIC DNA]</scope>
    <source>
        <strain evidence="14">cv. Victoria</strain>
        <tissue evidence="13">Leaf</tissue>
    </source>
</reference>
<evidence type="ECO:0000313" key="13">
    <source>
        <dbReference type="EMBL" id="TVU51193.1"/>
    </source>
</evidence>
<keyword evidence="14" id="KW-1185">Reference proteome</keyword>
<dbReference type="PANTHER" id="PTHR47974:SF4">
    <property type="entry name" value="RECEPTOR-LIKE SERINE_THREONINE-PROTEIN KINASE"/>
    <property type="match status" value="1"/>
</dbReference>
<comment type="caution">
    <text evidence="13">The sequence shown here is derived from an EMBL/GenBank/DDBJ whole genome shotgun (WGS) entry which is preliminary data.</text>
</comment>
<evidence type="ECO:0000256" key="6">
    <source>
        <dbReference type="ARBA" id="ARBA00023136"/>
    </source>
</evidence>
<dbReference type="SMART" id="SM00108">
    <property type="entry name" value="B_lectin"/>
    <property type="match status" value="1"/>
</dbReference>
<dbReference type="Gene3D" id="3.50.4.10">
    <property type="entry name" value="Hepatocyte Growth Factor"/>
    <property type="match status" value="1"/>
</dbReference>
<evidence type="ECO:0000256" key="9">
    <source>
        <dbReference type="ARBA" id="ARBA00048679"/>
    </source>
</evidence>
<dbReference type="CDD" id="cd01098">
    <property type="entry name" value="PAN_AP_plant"/>
    <property type="match status" value="1"/>
</dbReference>
<evidence type="ECO:0000256" key="4">
    <source>
        <dbReference type="ARBA" id="ARBA00022729"/>
    </source>
</evidence>
<dbReference type="InterPro" id="IPR036426">
    <property type="entry name" value="Bulb-type_lectin_dom_sf"/>
</dbReference>
<dbReference type="SUPFAM" id="SSF57414">
    <property type="entry name" value="Hairpin loop containing domain-like"/>
    <property type="match status" value="1"/>
</dbReference>
<evidence type="ECO:0000313" key="14">
    <source>
        <dbReference type="Proteomes" id="UP000324897"/>
    </source>
</evidence>
<dbReference type="GO" id="GO:0016020">
    <property type="term" value="C:membrane"/>
    <property type="evidence" value="ECO:0007669"/>
    <property type="project" value="UniProtKB-SubCell"/>
</dbReference>
<dbReference type="PROSITE" id="PS50927">
    <property type="entry name" value="BULB_LECTIN"/>
    <property type="match status" value="1"/>
</dbReference>
<evidence type="ECO:0000256" key="3">
    <source>
        <dbReference type="ARBA" id="ARBA00022692"/>
    </source>
</evidence>
<dbReference type="GO" id="GO:0051707">
    <property type="term" value="P:response to other organism"/>
    <property type="evidence" value="ECO:0007669"/>
    <property type="project" value="UniProtKB-ARBA"/>
</dbReference>
<protein>
    <recommendedName>
        <fullName evidence="2">non-specific serine/threonine protein kinase</fullName>
        <ecNumber evidence="2">2.7.11.1</ecNumber>
    </recommendedName>
</protein>
<dbReference type="SUPFAM" id="SSF51110">
    <property type="entry name" value="alpha-D-mannose-specific plant lectins"/>
    <property type="match status" value="1"/>
</dbReference>
<evidence type="ECO:0000256" key="10">
    <source>
        <dbReference type="SAM" id="Phobius"/>
    </source>
</evidence>
<evidence type="ECO:0000256" key="7">
    <source>
        <dbReference type="ARBA" id="ARBA00023170"/>
    </source>
</evidence>
<dbReference type="InterPro" id="IPR003609">
    <property type="entry name" value="Pan_app"/>
</dbReference>
<accession>A0A5J9WST9</accession>
<dbReference type="Gene3D" id="2.90.10.10">
    <property type="entry name" value="Bulb-type lectin domain"/>
    <property type="match status" value="1"/>
</dbReference>
<dbReference type="Gramene" id="TVU51193">
    <property type="protein sequence ID" value="TVU51193"/>
    <property type="gene ID" value="EJB05_02602"/>
</dbReference>
<evidence type="ECO:0000256" key="5">
    <source>
        <dbReference type="ARBA" id="ARBA00022989"/>
    </source>
</evidence>
<name>A0A5J9WST9_9POAL</name>
<comment type="catalytic activity">
    <reaction evidence="8">
        <text>L-threonyl-[protein] + ATP = O-phospho-L-threonyl-[protein] + ADP + H(+)</text>
        <dbReference type="Rhea" id="RHEA:46608"/>
        <dbReference type="Rhea" id="RHEA-COMP:11060"/>
        <dbReference type="Rhea" id="RHEA-COMP:11605"/>
        <dbReference type="ChEBI" id="CHEBI:15378"/>
        <dbReference type="ChEBI" id="CHEBI:30013"/>
        <dbReference type="ChEBI" id="CHEBI:30616"/>
        <dbReference type="ChEBI" id="CHEBI:61977"/>
        <dbReference type="ChEBI" id="CHEBI:456216"/>
        <dbReference type="EC" id="2.7.11.1"/>
    </reaction>
</comment>
<dbReference type="EMBL" id="RWGY01000002">
    <property type="protein sequence ID" value="TVU51193.1"/>
    <property type="molecule type" value="Genomic_DNA"/>
</dbReference>
<evidence type="ECO:0000256" key="1">
    <source>
        <dbReference type="ARBA" id="ARBA00004479"/>
    </source>
</evidence>
<sequence>MANATEELAHTSYLKKGASLSVDRASDILLSPDGTFSFGFYNLSSTTFSLSVWFTNSADRAIAWSANRNRPVYGSRSKVMLKKDGALVLTDYDGTIFIASDNTSFVSADWGPGIKRRLTLDYDGYVFRDPSDWSKGCKPTFDISCRGGPKMGFVPLPHSDFWGSDLDYVPSTSLDVCRARCLARCSCLAFEYKSDNNGCFLKSVLLNGKTVPGYPGTAYLKVPESFLSEIISSDSRHIEVLDCNVSSIQEKVLAFASDVNRNGGSATVWSYYYGFLAAFFFIELCFIAFGWWFMARRHSVQSEIWATEEVRIPNHTSYLRVALLPLHGSQSKVILDKDGSMVLTD</sequence>
<dbReference type="PROSITE" id="PS50948">
    <property type="entry name" value="PAN"/>
    <property type="match status" value="1"/>
</dbReference>